<reference evidence="1" key="1">
    <citation type="submission" date="2008-03" db="EMBL/GenBank/DDBJ databases">
        <authorList>
            <person name="Glithero R."/>
        </authorList>
    </citation>
    <scope>NUCLEOTIDE SEQUENCE</scope>
</reference>
<dbReference type="EMBL" id="CU681835">
    <property type="protein sequence ID" value="CAY54147.1"/>
    <property type="molecule type" value="Genomic_DNA"/>
</dbReference>
<name>C3PPH4_HELME</name>
<dbReference type="AlphaFoldDB" id="C3PPH4"/>
<evidence type="ECO:0000313" key="1">
    <source>
        <dbReference type="EMBL" id="CAY54147.1"/>
    </source>
</evidence>
<organism evidence="1">
    <name type="scientific">Heliconius melpomene</name>
    <name type="common">Postman butterfly</name>
    <dbReference type="NCBI Taxonomy" id="34740"/>
    <lineage>
        <taxon>Eukaryota</taxon>
        <taxon>Metazoa</taxon>
        <taxon>Ecdysozoa</taxon>
        <taxon>Arthropoda</taxon>
        <taxon>Hexapoda</taxon>
        <taxon>Insecta</taxon>
        <taxon>Pterygota</taxon>
        <taxon>Neoptera</taxon>
        <taxon>Endopterygota</taxon>
        <taxon>Lepidoptera</taxon>
        <taxon>Glossata</taxon>
        <taxon>Ditrysia</taxon>
        <taxon>Papilionoidea</taxon>
        <taxon>Nymphalidae</taxon>
        <taxon>Heliconiinae</taxon>
        <taxon>Heliconiini</taxon>
        <taxon>Heliconius</taxon>
    </lineage>
</organism>
<accession>C3PPH4</accession>
<protein>
    <submittedName>
        <fullName evidence="1">DNA sequence from clone AEHM-21P16</fullName>
    </submittedName>
</protein>
<sequence length="25" mass="3121">MHIHRISFSLDNRNKNTIKCRFIYL</sequence>
<gene>
    <name evidence="1" type="ORF">HM01041</name>
</gene>
<proteinExistence type="predicted"/>